<dbReference type="InterPro" id="IPR009057">
    <property type="entry name" value="Homeodomain-like_sf"/>
</dbReference>
<dbReference type="GO" id="GO:0003677">
    <property type="term" value="F:DNA binding"/>
    <property type="evidence" value="ECO:0007669"/>
    <property type="project" value="UniProtKB-UniRule"/>
</dbReference>
<keyword evidence="1 2" id="KW-0238">DNA-binding</keyword>
<dbReference type="Pfam" id="PF00440">
    <property type="entry name" value="TetR_N"/>
    <property type="match status" value="1"/>
</dbReference>
<dbReference type="Gene3D" id="1.10.10.60">
    <property type="entry name" value="Homeodomain-like"/>
    <property type="match status" value="1"/>
</dbReference>
<dbReference type="PROSITE" id="PS50977">
    <property type="entry name" value="HTH_TETR_2"/>
    <property type="match status" value="1"/>
</dbReference>
<comment type="caution">
    <text evidence="4">The sequence shown here is derived from an EMBL/GenBank/DDBJ whole genome shotgun (WGS) entry which is preliminary data.</text>
</comment>
<sequence length="205" mass="24202">MYYKKLPRRERERLRRRNEMLAAALKLFSEKGYHNVSMHEIAQRAEFAIGTLYKFFRNKEDLYKTLVRSTAEEYHRILKDVLDQETNVLSSVKNYIAAKAEFFSDNFVTLRLYFAETQGTSFSIKAGLDQDVRKLYNEIIEQLSSIFGKGVQEQVFRKLDPYYMAVALDGIINSFLLSWMEDPKQHSYKKDVPIITDIFLRGVRR</sequence>
<reference evidence="4" key="1">
    <citation type="journal article" date="2020" name="mSystems">
        <title>Genome- and Community-Level Interaction Insights into Carbon Utilization and Element Cycling Functions of Hydrothermarchaeota in Hydrothermal Sediment.</title>
        <authorList>
            <person name="Zhou Z."/>
            <person name="Liu Y."/>
            <person name="Xu W."/>
            <person name="Pan J."/>
            <person name="Luo Z.H."/>
            <person name="Li M."/>
        </authorList>
    </citation>
    <scope>NUCLEOTIDE SEQUENCE [LARGE SCALE GENOMIC DNA]</scope>
    <source>
        <strain evidence="4">HyVt-19</strain>
    </source>
</reference>
<evidence type="ECO:0000313" key="4">
    <source>
        <dbReference type="EMBL" id="HDL90137.1"/>
    </source>
</evidence>
<dbReference type="SUPFAM" id="SSF48498">
    <property type="entry name" value="Tetracyclin repressor-like, C-terminal domain"/>
    <property type="match status" value="1"/>
</dbReference>
<organism evidence="4">
    <name type="scientific">Thermodesulforhabdus norvegica</name>
    <dbReference type="NCBI Taxonomy" id="39841"/>
    <lineage>
        <taxon>Bacteria</taxon>
        <taxon>Pseudomonadati</taxon>
        <taxon>Thermodesulfobacteriota</taxon>
        <taxon>Syntrophobacteria</taxon>
        <taxon>Syntrophobacterales</taxon>
        <taxon>Thermodesulforhabdaceae</taxon>
        <taxon>Thermodesulforhabdus</taxon>
    </lineage>
</organism>
<dbReference type="SUPFAM" id="SSF46689">
    <property type="entry name" value="Homeodomain-like"/>
    <property type="match status" value="1"/>
</dbReference>
<dbReference type="Proteomes" id="UP000886355">
    <property type="component" value="Unassembled WGS sequence"/>
</dbReference>
<dbReference type="EMBL" id="DQZW01000211">
    <property type="protein sequence ID" value="HDL90137.1"/>
    <property type="molecule type" value="Genomic_DNA"/>
</dbReference>
<dbReference type="PANTHER" id="PTHR43479:SF11">
    <property type="entry name" value="ACREF_ENVCD OPERON REPRESSOR-RELATED"/>
    <property type="match status" value="1"/>
</dbReference>
<proteinExistence type="predicted"/>
<evidence type="ECO:0000256" key="1">
    <source>
        <dbReference type="ARBA" id="ARBA00023125"/>
    </source>
</evidence>
<dbReference type="InterPro" id="IPR036271">
    <property type="entry name" value="Tet_transcr_reg_TetR-rel_C_sf"/>
</dbReference>
<dbReference type="Gene3D" id="1.10.357.10">
    <property type="entry name" value="Tetracycline Repressor, domain 2"/>
    <property type="match status" value="1"/>
</dbReference>
<dbReference type="PANTHER" id="PTHR43479">
    <property type="entry name" value="ACREF/ENVCD OPERON REPRESSOR-RELATED"/>
    <property type="match status" value="1"/>
</dbReference>
<evidence type="ECO:0000259" key="3">
    <source>
        <dbReference type="PROSITE" id="PS50977"/>
    </source>
</evidence>
<evidence type="ECO:0000256" key="2">
    <source>
        <dbReference type="PROSITE-ProRule" id="PRU00335"/>
    </source>
</evidence>
<name>A0A7C1AWC7_9BACT</name>
<dbReference type="InterPro" id="IPR001647">
    <property type="entry name" value="HTH_TetR"/>
</dbReference>
<accession>A0A7C1AWC7</accession>
<dbReference type="PRINTS" id="PR00455">
    <property type="entry name" value="HTHTETR"/>
</dbReference>
<protein>
    <submittedName>
        <fullName evidence="4">TetR/AcrR family transcriptional regulator</fullName>
    </submittedName>
</protein>
<gene>
    <name evidence="4" type="ORF">ENG14_04470</name>
</gene>
<feature type="domain" description="HTH tetR-type" evidence="3">
    <location>
        <begin position="14"/>
        <end position="74"/>
    </location>
</feature>
<dbReference type="InterPro" id="IPR050624">
    <property type="entry name" value="HTH-type_Tx_Regulator"/>
</dbReference>
<feature type="DNA-binding region" description="H-T-H motif" evidence="2">
    <location>
        <begin position="37"/>
        <end position="56"/>
    </location>
</feature>
<dbReference type="AlphaFoldDB" id="A0A7C1AWC7"/>